<dbReference type="EMBL" id="NTJZ01000009">
    <property type="protein sequence ID" value="PDH33339.1"/>
    <property type="molecule type" value="Genomic_DNA"/>
</dbReference>
<dbReference type="Proteomes" id="UP000219329">
    <property type="component" value="Unassembled WGS sequence"/>
</dbReference>
<keyword evidence="1" id="KW-0472">Membrane</keyword>
<gene>
    <name evidence="2" type="ORF">CNF02_09115</name>
</gene>
<proteinExistence type="predicted"/>
<accession>A0A2A5WA36</accession>
<reference evidence="2 3" key="1">
    <citation type="submission" date="2017-08" db="EMBL/GenBank/DDBJ databases">
        <title>Fine stratification of microbial communities through a metagenomic profile of the photic zone.</title>
        <authorList>
            <person name="Haro-Moreno J.M."/>
            <person name="Lopez-Perez M."/>
            <person name="De La Torre J."/>
            <person name="Picazo A."/>
            <person name="Camacho A."/>
            <person name="Rodriguez-Valera F."/>
        </authorList>
    </citation>
    <scope>NUCLEOTIDE SEQUENCE [LARGE SCALE GENOMIC DNA]</scope>
    <source>
        <strain evidence="2">MED-G28</strain>
    </source>
</reference>
<keyword evidence="1" id="KW-0812">Transmembrane</keyword>
<organism evidence="2 3">
    <name type="scientific">OM182 bacterium MED-G28</name>
    <dbReference type="NCBI Taxonomy" id="1986256"/>
    <lineage>
        <taxon>Bacteria</taxon>
        <taxon>Pseudomonadati</taxon>
        <taxon>Pseudomonadota</taxon>
        <taxon>Gammaproteobacteria</taxon>
        <taxon>OMG group</taxon>
        <taxon>OM182 clade</taxon>
    </lineage>
</organism>
<comment type="caution">
    <text evidence="2">The sequence shown here is derived from an EMBL/GenBank/DDBJ whole genome shotgun (WGS) entry which is preliminary data.</text>
</comment>
<evidence type="ECO:0000256" key="1">
    <source>
        <dbReference type="SAM" id="Phobius"/>
    </source>
</evidence>
<sequence>MGVLVMILAILFATLFALLPLLKKYGTERSPEELHNISRWITPLMAILIIVGAIRYFMG</sequence>
<evidence type="ECO:0000313" key="2">
    <source>
        <dbReference type="EMBL" id="PDH33339.1"/>
    </source>
</evidence>
<keyword evidence="1" id="KW-1133">Transmembrane helix</keyword>
<feature type="transmembrane region" description="Helical" evidence="1">
    <location>
        <begin position="40"/>
        <end position="58"/>
    </location>
</feature>
<protein>
    <submittedName>
        <fullName evidence="2">Uncharacterized protein</fullName>
    </submittedName>
</protein>
<name>A0A2A5WA36_9GAMM</name>
<dbReference type="AlphaFoldDB" id="A0A2A5WA36"/>
<evidence type="ECO:0000313" key="3">
    <source>
        <dbReference type="Proteomes" id="UP000219329"/>
    </source>
</evidence>